<dbReference type="EMBL" id="JAZGQO010000001">
    <property type="protein sequence ID" value="KAK6195454.1"/>
    <property type="molecule type" value="Genomic_DNA"/>
</dbReference>
<comment type="caution">
    <text evidence="4">The sequence shown here is derived from an EMBL/GenBank/DDBJ whole genome shotgun (WGS) entry which is preliminary data.</text>
</comment>
<sequence length="908" mass="103934">MPHGNRHGRQGFKGGRRSGGGGGGGGGGYRNDRKGGFGGRDYEDRFNRGGNWDDGGFGGGGFGGRNMGGKRHIMEENWNMMNQEPRRPTLPKGNPDYWEYKDTASDNDESSEVEPKRPRLEVEDGLLPGAENITCVMPVPKPPVQSEEDKKPKPLLDSPMFDEYYEYFDGGPVLPTALNPKPLDQKSDAPGPRDEFWDTDIRHGMSLEDMRYRIIPGEPKYFEGPGPRSTELIRIGQDGRRVSPEEKMFVFVQILLRTPFKKSAVEVMEIARGKMNKKQAICLNFQITPEDDDSDSYQCQFSAAGFKITTTEGSTKEEAKTSAAEQGLYILMTKTFNEICPNNYYQTLDDGNYETKVRTKDDPKETKAAGEDKGDQTNDETKESIKTEEKDEKEKEDKEMEEEGEKDENTEKDETEENKEKDENMEKDETEEKKEKDEIEENKEKDENEENKVKDENEENKEKEEKGENDENKGKEGKDNKRTSEHKRHEQRGKKSPTWRSPKLIIRLQIMKKIMEETLARNCYSDMEAVAYTCEVALCIVCYKRYRFSGGSDPMKCDMYADEMYLGTGSGSNFEEALFEVYMSARDNLIRTSVHSLLMNNKRLSELDRNDPKILDIIYRGHYQEIGSNRGSLKTFEVYPPDLTKSTDEVIILQSEDKHTTPFRILKSSITQSGLLIEWVLSAKDDHSACRCLVYIQGKRVVDVKGPTKFKAKNAASEMILKGFNATHSVIRCSPMEFSEPTLSMENLKLQARELCDEQNIITDEELTPWMHKVLEKLMDEKLEGDTLDLIILCEDIGGKLRKFIRTYADSKKYLARERPSDTRKNLIIQKRLFTAKEMVEILELNNYESGKFKLIQKRDGDILTKYWTEDGSTKLDTPESINISEIQQEEEMPLDDRHASKGHSETE</sequence>
<feature type="compositionally biased region" description="Acidic residues" evidence="2">
    <location>
        <begin position="399"/>
        <end position="417"/>
    </location>
</feature>
<feature type="region of interest" description="Disordered" evidence="2">
    <location>
        <begin position="1"/>
        <end position="118"/>
    </location>
</feature>
<dbReference type="Proteomes" id="UP001347796">
    <property type="component" value="Unassembled WGS sequence"/>
</dbReference>
<feature type="compositionally biased region" description="Basic and acidic residues" evidence="2">
    <location>
        <begin position="895"/>
        <end position="908"/>
    </location>
</feature>
<accession>A0AAN8KD75</accession>
<dbReference type="AlphaFoldDB" id="A0AAN8KD75"/>
<gene>
    <name evidence="4" type="ORF">SNE40_000882</name>
</gene>
<evidence type="ECO:0000256" key="2">
    <source>
        <dbReference type="SAM" id="MobiDB-lite"/>
    </source>
</evidence>
<evidence type="ECO:0000313" key="4">
    <source>
        <dbReference type="EMBL" id="KAK6195454.1"/>
    </source>
</evidence>
<evidence type="ECO:0000313" key="5">
    <source>
        <dbReference type="Proteomes" id="UP001347796"/>
    </source>
</evidence>
<dbReference type="PANTHER" id="PTHR36812:SF9">
    <property type="entry name" value="MYB-LIKE PROTEIN X ISOFORM X1"/>
    <property type="match status" value="1"/>
</dbReference>
<dbReference type="PANTHER" id="PTHR36812">
    <property type="entry name" value="NEUROFILAMENT TRIPLET M PROTEIN-LIKE PROTEIN"/>
    <property type="match status" value="1"/>
</dbReference>
<keyword evidence="1" id="KW-0694">RNA-binding</keyword>
<evidence type="ECO:0000256" key="1">
    <source>
        <dbReference type="PROSITE-ProRule" id="PRU00266"/>
    </source>
</evidence>
<name>A0AAN8KD75_PATCE</name>
<dbReference type="InterPro" id="IPR014720">
    <property type="entry name" value="dsRBD_dom"/>
</dbReference>
<dbReference type="PROSITE" id="PS50137">
    <property type="entry name" value="DS_RBD"/>
    <property type="match status" value="1"/>
</dbReference>
<reference evidence="4 5" key="1">
    <citation type="submission" date="2024-01" db="EMBL/GenBank/DDBJ databases">
        <title>The genome of the rayed Mediterranean limpet Patella caerulea (Linnaeus, 1758).</title>
        <authorList>
            <person name="Anh-Thu Weber A."/>
            <person name="Halstead-Nussloch G."/>
        </authorList>
    </citation>
    <scope>NUCLEOTIDE SEQUENCE [LARGE SCALE GENOMIC DNA]</scope>
    <source>
        <strain evidence="4">AATW-2023a</strain>
        <tissue evidence="4">Whole specimen</tissue>
    </source>
</reference>
<feature type="region of interest" description="Disordered" evidence="2">
    <location>
        <begin position="137"/>
        <end position="156"/>
    </location>
</feature>
<dbReference type="Pfam" id="PF00035">
    <property type="entry name" value="dsrm"/>
    <property type="match status" value="1"/>
</dbReference>
<proteinExistence type="predicted"/>
<keyword evidence="5" id="KW-1185">Reference proteome</keyword>
<dbReference type="GO" id="GO:0003723">
    <property type="term" value="F:RNA binding"/>
    <property type="evidence" value="ECO:0007669"/>
    <property type="project" value="UniProtKB-UniRule"/>
</dbReference>
<feature type="compositionally biased region" description="Basic and acidic residues" evidence="2">
    <location>
        <begin position="30"/>
        <end position="47"/>
    </location>
</feature>
<feature type="compositionally biased region" description="Basic and acidic residues" evidence="2">
    <location>
        <begin position="430"/>
        <end position="483"/>
    </location>
</feature>
<evidence type="ECO:0000259" key="3">
    <source>
        <dbReference type="PROSITE" id="PS50137"/>
    </source>
</evidence>
<organism evidence="4 5">
    <name type="scientific">Patella caerulea</name>
    <name type="common">Rayed Mediterranean limpet</name>
    <dbReference type="NCBI Taxonomy" id="87958"/>
    <lineage>
        <taxon>Eukaryota</taxon>
        <taxon>Metazoa</taxon>
        <taxon>Spiralia</taxon>
        <taxon>Lophotrochozoa</taxon>
        <taxon>Mollusca</taxon>
        <taxon>Gastropoda</taxon>
        <taxon>Patellogastropoda</taxon>
        <taxon>Patelloidea</taxon>
        <taxon>Patellidae</taxon>
        <taxon>Patella</taxon>
    </lineage>
</organism>
<feature type="region of interest" description="Disordered" evidence="2">
    <location>
        <begin position="873"/>
        <end position="908"/>
    </location>
</feature>
<feature type="compositionally biased region" description="Basic residues" evidence="2">
    <location>
        <begin position="1"/>
        <end position="16"/>
    </location>
</feature>
<feature type="compositionally biased region" description="Gly residues" evidence="2">
    <location>
        <begin position="52"/>
        <end position="67"/>
    </location>
</feature>
<feature type="domain" description="DRBM" evidence="3">
    <location>
        <begin position="262"/>
        <end position="333"/>
    </location>
</feature>
<feature type="compositionally biased region" description="Basic and acidic residues" evidence="2">
    <location>
        <begin position="355"/>
        <end position="398"/>
    </location>
</feature>
<feature type="compositionally biased region" description="Basic residues" evidence="2">
    <location>
        <begin position="484"/>
        <end position="497"/>
    </location>
</feature>
<protein>
    <recommendedName>
        <fullName evidence="3">DRBM domain-containing protein</fullName>
    </recommendedName>
</protein>
<feature type="region of interest" description="Disordered" evidence="2">
    <location>
        <begin position="355"/>
        <end position="500"/>
    </location>
</feature>
<feature type="compositionally biased region" description="Gly residues" evidence="2">
    <location>
        <begin position="17"/>
        <end position="29"/>
    </location>
</feature>